<feature type="binding site" evidence="3">
    <location>
        <position position="889"/>
    </location>
    <ligand>
        <name>Mg(2+)</name>
        <dbReference type="ChEBI" id="CHEBI:18420"/>
        <label>1</label>
    </ligand>
</feature>
<protein>
    <recommendedName>
        <fullName evidence="5">Orc1-like AAA ATPase domain-containing protein</fullName>
    </recommendedName>
</protein>
<dbReference type="GO" id="GO:0004016">
    <property type="term" value="F:adenylate cyclase activity"/>
    <property type="evidence" value="ECO:0007669"/>
    <property type="project" value="TreeGrafter"/>
</dbReference>
<evidence type="ECO:0000256" key="2">
    <source>
        <dbReference type="ARBA" id="ARBA00022840"/>
    </source>
</evidence>
<reference evidence="6 7" key="1">
    <citation type="submission" date="2018-06" db="EMBL/GenBank/DDBJ databases">
        <title>Actinomadura craniellae sp. nov. isolated from marine sponge Craniella sp.</title>
        <authorList>
            <person name="Li L."/>
            <person name="Xu Q.H."/>
            <person name="Lin H.W."/>
            <person name="Lu Y.H."/>
        </authorList>
    </citation>
    <scope>NUCLEOTIDE SEQUENCE [LARGE SCALE GENOMIC DNA]</scope>
    <source>
        <strain evidence="6 7">LHW63021</strain>
    </source>
</reference>
<dbReference type="SUPFAM" id="SSF48452">
    <property type="entry name" value="TPR-like"/>
    <property type="match status" value="3"/>
</dbReference>
<feature type="binding site" evidence="3">
    <location>
        <position position="1091"/>
    </location>
    <ligand>
        <name>Mg(2+)</name>
        <dbReference type="ChEBI" id="CHEBI:18420"/>
        <label>1</label>
    </ligand>
</feature>
<organism evidence="6 7">
    <name type="scientific">Actinomadura craniellae</name>
    <dbReference type="NCBI Taxonomy" id="2231787"/>
    <lineage>
        <taxon>Bacteria</taxon>
        <taxon>Bacillati</taxon>
        <taxon>Actinomycetota</taxon>
        <taxon>Actinomycetes</taxon>
        <taxon>Streptosporangiales</taxon>
        <taxon>Thermomonosporaceae</taxon>
        <taxon>Actinomadura</taxon>
    </lineage>
</organism>
<dbReference type="SUPFAM" id="SSF52540">
    <property type="entry name" value="P-loop containing nucleoside triphosphate hydrolases"/>
    <property type="match status" value="1"/>
</dbReference>
<dbReference type="InterPro" id="IPR019734">
    <property type="entry name" value="TPR_rpt"/>
</dbReference>
<dbReference type="SUPFAM" id="SSF101478">
    <property type="entry name" value="ADP-ribosylglycohydrolase"/>
    <property type="match status" value="1"/>
</dbReference>
<feature type="binding site" evidence="3">
    <location>
        <position position="890"/>
    </location>
    <ligand>
        <name>Mg(2+)</name>
        <dbReference type="ChEBI" id="CHEBI:18420"/>
        <label>1</label>
    </ligand>
</feature>
<dbReference type="InterPro" id="IPR005502">
    <property type="entry name" value="Ribosyl_crysJ1"/>
</dbReference>
<dbReference type="PANTHER" id="PTHR16305">
    <property type="entry name" value="TESTICULAR SOLUBLE ADENYLYL CYCLASE"/>
    <property type="match status" value="1"/>
</dbReference>
<keyword evidence="1" id="KW-0547">Nucleotide-binding</keyword>
<evidence type="ECO:0000256" key="3">
    <source>
        <dbReference type="PIRSR" id="PIRSR605502-1"/>
    </source>
</evidence>
<dbReference type="InterPro" id="IPR036705">
    <property type="entry name" value="Ribosyl_crysJ1_sf"/>
</dbReference>
<feature type="binding site" evidence="3">
    <location>
        <position position="1090"/>
    </location>
    <ligand>
        <name>Mg(2+)</name>
        <dbReference type="ChEBI" id="CHEBI:18420"/>
        <label>1</label>
    </ligand>
</feature>
<sequence>MTRQQSVVTSNAYLLIRDPGRIRADVTSCPLHLRDPDPGCGRGWPPGDLWPVPMRGKAGGVPPGSVRARRFRRSLMPRRARRNRGAGRIEPPAEPMVNRTLELDLLKEHLARVIRGEPGHAVLLLGESGVGKSRLAGEAVAEADRLGTFAITAQCLGHGAEPLLPIRDAMAIHLGRNSESIRRTLTGAAPRLLDAIPFIGTFLGKLGETWVEGRQPRGASTEGVYEALAGVLIGISERHGLLLLVEDLHQADQDTLFFLNYLLRKIRGHRVLAVFTMQEERLRDVPQLADLVAQWTAEGYGVLTVLPLERAHVGEYVQMAAALGEPPDDKLVDRLFGLTGGNPFFLKETLQLLSAQDPPAGTEPVSIPPRVDAVLRRRLGRADTQVMRFLEAAAVVVETAQEIEPVAHVMDADLAAAIQALTAACELRLMREGANGEIGFIHALMQRAVYQDMGANSRRFLHSRAAEWFEREGRFASAAFHFERAENIESMVRAALEAASHAEQAGMYHSALGFYQKARPYVEIEQIGPPLGRALITMGNWDQAQELIDQLPEDDGGVRLLRAELRFVRGDFHGARVEARAALDTRTAEALVKLADIELYLGEFPAAQEHVRRALDTIGPGLVPLRARCLGMLGATEFFAGDVDEGRTRFEEALRLLLDEPENELDVLAYATLLGNLGNVAEAQGDWAAAEQRHAEALRLRREVADARGALHSLHALGRCRIGLGDVNGGHALYAETERLAADLGEALERAKLAHTRGELRLRAGDPVAAAELVGSALEVFSRTRTHYDVTHARVTLAAATLATGRERAGVELAAAARASIESKRYGLLRRIRPETAYPLADRVAGALTAYACGDALGLPYEGSPPSEAAAEQIERLRPREGWAPGATSDDTALTMLVARHLVEREGNGAAHAFLELLAAQDPPVPGMGPSTTAAIEHFRRTGRPPESGGTSNGAPMRALPVGWATPLDAPDRRRQLALEMTRATHPDPDAACAAGVVAACASWALEGASPRLLLEVAVEEERAAAREYGAGDRLAGLLAELAAGRWRSPDQGIGLDPGETVTAALSCVLEARDLRDGLLRAVRLGGDTDTVAAITGGLLGSRLTRAEVFAVLPWHVDVRLPEVVEVSAGLAAVRAEG</sequence>
<dbReference type="GO" id="GO:0046872">
    <property type="term" value="F:metal ion binding"/>
    <property type="evidence" value="ECO:0007669"/>
    <property type="project" value="UniProtKB-KW"/>
</dbReference>
<dbReference type="Pfam" id="PF13424">
    <property type="entry name" value="TPR_12"/>
    <property type="match status" value="1"/>
</dbReference>
<dbReference type="EMBL" id="QLYX01000003">
    <property type="protein sequence ID" value="RAY15880.1"/>
    <property type="molecule type" value="Genomic_DNA"/>
</dbReference>
<dbReference type="SMART" id="SM00028">
    <property type="entry name" value="TPR"/>
    <property type="match status" value="3"/>
</dbReference>
<dbReference type="Pfam" id="PF03747">
    <property type="entry name" value="ADP_ribosyl_GH"/>
    <property type="match status" value="1"/>
</dbReference>
<feature type="binding site" evidence="3">
    <location>
        <position position="891"/>
    </location>
    <ligand>
        <name>Mg(2+)</name>
        <dbReference type="ChEBI" id="CHEBI:18420"/>
        <label>1</label>
    </ligand>
</feature>
<feature type="domain" description="Orc1-like AAA ATPase" evidence="5">
    <location>
        <begin position="97"/>
        <end position="267"/>
    </location>
</feature>
<evidence type="ECO:0000259" key="5">
    <source>
        <dbReference type="Pfam" id="PF13191"/>
    </source>
</evidence>
<dbReference type="InterPro" id="IPR027417">
    <property type="entry name" value="P-loop_NTPase"/>
</dbReference>
<evidence type="ECO:0000256" key="1">
    <source>
        <dbReference type="ARBA" id="ARBA00022741"/>
    </source>
</evidence>
<keyword evidence="3" id="KW-0479">Metal-binding</keyword>
<proteinExistence type="predicted"/>
<dbReference type="InterPro" id="IPR025662">
    <property type="entry name" value="Sigma_54_int_dom_ATP-bd_1"/>
</dbReference>
<keyword evidence="7" id="KW-1185">Reference proteome</keyword>
<comment type="caution">
    <text evidence="6">The sequence shown here is derived from an EMBL/GenBank/DDBJ whole genome shotgun (WGS) entry which is preliminary data.</text>
</comment>
<dbReference type="PANTHER" id="PTHR16305:SF28">
    <property type="entry name" value="GUANYLATE CYCLASE DOMAIN-CONTAINING PROTEIN"/>
    <property type="match status" value="1"/>
</dbReference>
<dbReference type="GO" id="GO:0005737">
    <property type="term" value="C:cytoplasm"/>
    <property type="evidence" value="ECO:0007669"/>
    <property type="project" value="TreeGrafter"/>
</dbReference>
<evidence type="ECO:0000256" key="4">
    <source>
        <dbReference type="SAM" id="MobiDB-lite"/>
    </source>
</evidence>
<dbReference type="AlphaFoldDB" id="A0A365H9R1"/>
<dbReference type="InterPro" id="IPR011990">
    <property type="entry name" value="TPR-like_helical_dom_sf"/>
</dbReference>
<keyword evidence="3" id="KW-0460">Magnesium</keyword>
<feature type="binding site" evidence="3">
    <location>
        <position position="1088"/>
    </location>
    <ligand>
        <name>Mg(2+)</name>
        <dbReference type="ChEBI" id="CHEBI:18420"/>
        <label>1</label>
    </ligand>
</feature>
<evidence type="ECO:0000313" key="6">
    <source>
        <dbReference type="EMBL" id="RAY15880.1"/>
    </source>
</evidence>
<gene>
    <name evidence="6" type="ORF">DPM19_08975</name>
</gene>
<dbReference type="Pfam" id="PF13191">
    <property type="entry name" value="AAA_16"/>
    <property type="match status" value="1"/>
</dbReference>
<evidence type="ECO:0000313" key="7">
    <source>
        <dbReference type="Proteomes" id="UP000251891"/>
    </source>
</evidence>
<dbReference type="PROSITE" id="PS00675">
    <property type="entry name" value="SIGMA54_INTERACT_1"/>
    <property type="match status" value="1"/>
</dbReference>
<dbReference type="Gene3D" id="1.10.4080.10">
    <property type="entry name" value="ADP-ribosylation/Crystallin J1"/>
    <property type="match status" value="1"/>
</dbReference>
<dbReference type="GO" id="GO:0005524">
    <property type="term" value="F:ATP binding"/>
    <property type="evidence" value="ECO:0007669"/>
    <property type="project" value="UniProtKB-KW"/>
</dbReference>
<keyword evidence="2" id="KW-0067">ATP-binding</keyword>
<dbReference type="InterPro" id="IPR041664">
    <property type="entry name" value="AAA_16"/>
</dbReference>
<feature type="region of interest" description="Disordered" evidence="4">
    <location>
        <begin position="943"/>
        <end position="967"/>
    </location>
</feature>
<dbReference type="Gene3D" id="1.25.40.10">
    <property type="entry name" value="Tetratricopeptide repeat domain"/>
    <property type="match status" value="2"/>
</dbReference>
<comment type="cofactor">
    <cofactor evidence="3">
        <name>Mg(2+)</name>
        <dbReference type="ChEBI" id="CHEBI:18420"/>
    </cofactor>
    <text evidence="3">Binds 2 magnesium ions per subunit.</text>
</comment>
<accession>A0A365H9R1</accession>
<dbReference type="Proteomes" id="UP000251891">
    <property type="component" value="Unassembled WGS sequence"/>
</dbReference>
<name>A0A365H9R1_9ACTN</name>